<keyword evidence="4" id="KW-0678">Repressor</keyword>
<keyword evidence="7" id="KW-0805">Transcription regulation</keyword>
<evidence type="ECO:0000256" key="6">
    <source>
        <dbReference type="ARBA" id="ARBA00022853"/>
    </source>
</evidence>
<organism evidence="11 12">
    <name type="scientific">Trametes coccinea (strain BRFM310)</name>
    <name type="common">Pycnoporus coccineus</name>
    <dbReference type="NCBI Taxonomy" id="1353009"/>
    <lineage>
        <taxon>Eukaryota</taxon>
        <taxon>Fungi</taxon>
        <taxon>Dikarya</taxon>
        <taxon>Basidiomycota</taxon>
        <taxon>Agaricomycotina</taxon>
        <taxon>Agaricomycetes</taxon>
        <taxon>Polyporales</taxon>
        <taxon>Polyporaceae</taxon>
        <taxon>Trametes</taxon>
    </lineage>
</organism>
<evidence type="ECO:0000256" key="7">
    <source>
        <dbReference type="ARBA" id="ARBA00023015"/>
    </source>
</evidence>
<keyword evidence="9" id="KW-0539">Nucleus</keyword>
<keyword evidence="6" id="KW-0156">Chromatin regulator</keyword>
<keyword evidence="5" id="KW-0378">Hydrolase</keyword>
<dbReference type="InterPro" id="IPR023801">
    <property type="entry name" value="His_deacetylse_dom"/>
</dbReference>
<dbReference type="PANTHER" id="PTHR10625:SF14">
    <property type="entry name" value="HISTONE DEACETYLASE 8"/>
    <property type="match status" value="1"/>
</dbReference>
<evidence type="ECO:0000259" key="10">
    <source>
        <dbReference type="Pfam" id="PF00850"/>
    </source>
</evidence>
<evidence type="ECO:0000256" key="3">
    <source>
        <dbReference type="ARBA" id="ARBA00012111"/>
    </source>
</evidence>
<evidence type="ECO:0000313" key="12">
    <source>
        <dbReference type="Proteomes" id="UP000193067"/>
    </source>
</evidence>
<comment type="subcellular location">
    <subcellularLocation>
        <location evidence="1">Nucleus</location>
    </subcellularLocation>
</comment>
<dbReference type="GO" id="GO:0141221">
    <property type="term" value="F:histone deacetylase activity, hydrolytic mechanism"/>
    <property type="evidence" value="ECO:0007669"/>
    <property type="project" value="UniProtKB-EC"/>
</dbReference>
<keyword evidence="8" id="KW-0804">Transcription</keyword>
<evidence type="ECO:0000256" key="5">
    <source>
        <dbReference type="ARBA" id="ARBA00022801"/>
    </source>
</evidence>
<dbReference type="OrthoDB" id="73273at2759"/>
<dbReference type="PANTHER" id="PTHR10625">
    <property type="entry name" value="HISTONE DEACETYLASE HDAC1-RELATED"/>
    <property type="match status" value="1"/>
</dbReference>
<dbReference type="STRING" id="1353009.A0A1Y2J398"/>
<evidence type="ECO:0000256" key="9">
    <source>
        <dbReference type="ARBA" id="ARBA00023242"/>
    </source>
</evidence>
<dbReference type="Pfam" id="PF00850">
    <property type="entry name" value="Hist_deacetyl"/>
    <property type="match status" value="1"/>
</dbReference>
<dbReference type="Proteomes" id="UP000193067">
    <property type="component" value="Unassembled WGS sequence"/>
</dbReference>
<evidence type="ECO:0000256" key="2">
    <source>
        <dbReference type="ARBA" id="ARBA00006457"/>
    </source>
</evidence>
<dbReference type="InterPro" id="IPR037138">
    <property type="entry name" value="His_deacetylse_dom_sf"/>
</dbReference>
<evidence type="ECO:0000256" key="4">
    <source>
        <dbReference type="ARBA" id="ARBA00022491"/>
    </source>
</evidence>
<proteinExistence type="inferred from homology"/>
<dbReference type="EMBL" id="KZ084087">
    <property type="protein sequence ID" value="OSD07817.1"/>
    <property type="molecule type" value="Genomic_DNA"/>
</dbReference>
<name>A0A1Y2J398_TRAC3</name>
<sequence length="428" mass="46448">MQTEGHGAADGEHAYALHRGVSSRQVCYVVSNELAKVSSLLPSNRNRSLLVHTLVKAFGLLSPPTNAAKGDECAVKPLRPAPADFKELSAYHDKDYLQYILSRDVSIYDGGPNNAEYGLEEDCPDFPHMAEYIRLVAGASLTAARALRHGHADIAICWDGGRHHAQKARASGFCYIADCVLAILLLKKPIPATPGTPVIKPRVMYLDLDLHFSDGVSQAFYSASPARSATPQVLTFSIHHSAPGFFPSSELSSLPNTSSPAFDPFTLSLPLERGASNATFARIWPIVQRVKDVFEPDFVVVQCGADGLAGDPYATWNWALGGEGGLGWYVDRICGWGCKTLLLGGGGYNSPNVARAWTYLTSVALGRPLSLEADIPDHGTFPLYAPSFTLDVPPGHTQDQNTEEYLQHVENVFAQVVESIVYRKTHQS</sequence>
<gene>
    <name evidence="11" type="ORF">PYCCODRAFT_1380935</name>
</gene>
<dbReference type="SUPFAM" id="SSF52768">
    <property type="entry name" value="Arginase/deacetylase"/>
    <property type="match status" value="1"/>
</dbReference>
<dbReference type="EC" id="3.5.1.98" evidence="3"/>
<dbReference type="AlphaFoldDB" id="A0A1Y2J398"/>
<feature type="domain" description="Histone deacetylase" evidence="10">
    <location>
        <begin position="70"/>
        <end position="363"/>
    </location>
</feature>
<evidence type="ECO:0000256" key="8">
    <source>
        <dbReference type="ARBA" id="ARBA00023163"/>
    </source>
</evidence>
<keyword evidence="12" id="KW-1185">Reference proteome</keyword>
<dbReference type="GO" id="GO:0031507">
    <property type="term" value="P:heterochromatin formation"/>
    <property type="evidence" value="ECO:0007669"/>
    <property type="project" value="TreeGrafter"/>
</dbReference>
<dbReference type="PRINTS" id="PR01270">
    <property type="entry name" value="HDASUPER"/>
</dbReference>
<protein>
    <recommendedName>
        <fullName evidence="3">histone deacetylase</fullName>
        <ecNumber evidence="3">3.5.1.98</ecNumber>
    </recommendedName>
</protein>
<comment type="similarity">
    <text evidence="2">Belongs to the histone deacetylase family. HD type 1 subfamily.</text>
</comment>
<reference evidence="11 12" key="1">
    <citation type="journal article" date="2015" name="Biotechnol. Biofuels">
        <title>Enhanced degradation of softwood versus hardwood by the white-rot fungus Pycnoporus coccineus.</title>
        <authorList>
            <person name="Couturier M."/>
            <person name="Navarro D."/>
            <person name="Chevret D."/>
            <person name="Henrissat B."/>
            <person name="Piumi F."/>
            <person name="Ruiz-Duenas F.J."/>
            <person name="Martinez A.T."/>
            <person name="Grigoriev I.V."/>
            <person name="Riley R."/>
            <person name="Lipzen A."/>
            <person name="Berrin J.G."/>
            <person name="Master E.R."/>
            <person name="Rosso M.N."/>
        </authorList>
    </citation>
    <scope>NUCLEOTIDE SEQUENCE [LARGE SCALE GENOMIC DNA]</scope>
    <source>
        <strain evidence="11 12">BRFM310</strain>
    </source>
</reference>
<evidence type="ECO:0000313" key="11">
    <source>
        <dbReference type="EMBL" id="OSD07817.1"/>
    </source>
</evidence>
<dbReference type="Gene3D" id="3.40.800.20">
    <property type="entry name" value="Histone deacetylase domain"/>
    <property type="match status" value="1"/>
</dbReference>
<dbReference type="GO" id="GO:0005634">
    <property type="term" value="C:nucleus"/>
    <property type="evidence" value="ECO:0007669"/>
    <property type="project" value="UniProtKB-SubCell"/>
</dbReference>
<accession>A0A1Y2J398</accession>
<dbReference type="InterPro" id="IPR000286">
    <property type="entry name" value="HDACs"/>
</dbReference>
<dbReference type="InterPro" id="IPR023696">
    <property type="entry name" value="Ureohydrolase_dom_sf"/>
</dbReference>
<evidence type="ECO:0000256" key="1">
    <source>
        <dbReference type="ARBA" id="ARBA00004123"/>
    </source>
</evidence>